<name>A0A383V4U6_TETOB</name>
<sequence>MWACGKLRVHDAAFLERAAAAARSWLLKAGAPNVRQVAYACRELQFKDEKLVAGLVNCAQQVQQRGQQQTLAMTAEVGCAVAELDMQQLAGNVKSLVASSGATAGTQLRPVDTRMLWQVHAWLLQHQLLDGQGLAGLLSQQQLEQGRAAAEAYHQEQQQ</sequence>
<evidence type="ECO:0000313" key="1">
    <source>
        <dbReference type="EMBL" id="SZX59802.1"/>
    </source>
</evidence>
<keyword evidence="2" id="KW-1185">Reference proteome</keyword>
<dbReference type="AlphaFoldDB" id="A0A383V4U6"/>
<dbReference type="EMBL" id="FNXT01000027">
    <property type="protein sequence ID" value="SZX59802.1"/>
    <property type="molecule type" value="Genomic_DNA"/>
</dbReference>
<proteinExistence type="predicted"/>
<evidence type="ECO:0000313" key="2">
    <source>
        <dbReference type="Proteomes" id="UP000256970"/>
    </source>
</evidence>
<gene>
    <name evidence="1" type="ORF">BQ4739_LOCUS409</name>
</gene>
<organism evidence="1 2">
    <name type="scientific">Tetradesmus obliquus</name>
    <name type="common">Green alga</name>
    <name type="synonym">Acutodesmus obliquus</name>
    <dbReference type="NCBI Taxonomy" id="3088"/>
    <lineage>
        <taxon>Eukaryota</taxon>
        <taxon>Viridiplantae</taxon>
        <taxon>Chlorophyta</taxon>
        <taxon>core chlorophytes</taxon>
        <taxon>Chlorophyceae</taxon>
        <taxon>CS clade</taxon>
        <taxon>Sphaeropleales</taxon>
        <taxon>Scenedesmaceae</taxon>
        <taxon>Tetradesmus</taxon>
    </lineage>
</organism>
<protein>
    <submittedName>
        <fullName evidence="1">Uncharacterized protein</fullName>
    </submittedName>
</protein>
<reference evidence="1 2" key="1">
    <citation type="submission" date="2016-10" db="EMBL/GenBank/DDBJ databases">
        <authorList>
            <person name="Cai Z."/>
        </authorList>
    </citation>
    <scope>NUCLEOTIDE SEQUENCE [LARGE SCALE GENOMIC DNA]</scope>
</reference>
<dbReference type="Proteomes" id="UP000256970">
    <property type="component" value="Unassembled WGS sequence"/>
</dbReference>
<accession>A0A383V4U6</accession>